<reference evidence="2" key="1">
    <citation type="journal article" date="2018" name="Genome Biol.">
        <title>SKESA: strategic k-mer extension for scrupulous assemblies.</title>
        <authorList>
            <person name="Souvorov A."/>
            <person name="Agarwala R."/>
            <person name="Lipman D.J."/>
        </authorList>
    </citation>
    <scope>NUCLEOTIDE SEQUENCE</scope>
    <source>
        <strain evidence="2">HN1000</strain>
    </source>
</reference>
<evidence type="ECO:0000313" key="2">
    <source>
        <dbReference type="EMBL" id="HBH1543743.1"/>
    </source>
</evidence>
<comment type="caution">
    <text evidence="2">The sequence shown here is derived from an EMBL/GenBank/DDBJ whole genome shotgun (WGS) entry which is preliminary data.</text>
</comment>
<dbReference type="Pfam" id="PF06114">
    <property type="entry name" value="Peptidase_M78"/>
    <property type="match status" value="1"/>
</dbReference>
<reference evidence="2" key="2">
    <citation type="submission" date="2021-06" db="EMBL/GenBank/DDBJ databases">
        <authorList>
            <consortium name="NCBI Pathogen Detection Project"/>
        </authorList>
    </citation>
    <scope>NUCLEOTIDE SEQUENCE</scope>
    <source>
        <strain evidence="2">HN1000</strain>
    </source>
</reference>
<proteinExistence type="predicted"/>
<feature type="domain" description="IrrE N-terminal-like" evidence="1">
    <location>
        <begin position="13"/>
        <end position="84"/>
    </location>
</feature>
<organism evidence="2 3">
    <name type="scientific">Clostridioides difficile</name>
    <name type="common">Peptoclostridium difficile</name>
    <dbReference type="NCBI Taxonomy" id="1496"/>
    <lineage>
        <taxon>Bacteria</taxon>
        <taxon>Bacillati</taxon>
        <taxon>Bacillota</taxon>
        <taxon>Clostridia</taxon>
        <taxon>Peptostreptococcales</taxon>
        <taxon>Peptostreptococcaceae</taxon>
        <taxon>Clostridioides</taxon>
    </lineage>
</organism>
<dbReference type="Proteomes" id="UP000878956">
    <property type="component" value="Unassembled WGS sequence"/>
</dbReference>
<accession>A0AAN5VNW9</accession>
<gene>
    <name evidence="2" type="ORF">KRM00_003275</name>
</gene>
<protein>
    <submittedName>
        <fullName evidence="2">ImmA/IrrE family metallo-endopeptidase</fullName>
    </submittedName>
</protein>
<dbReference type="RefSeq" id="WP_135001065.1">
    <property type="nucleotide sequence ID" value="NZ_FULL01000006.1"/>
</dbReference>
<dbReference type="AlphaFoldDB" id="A0AAN5VNW9"/>
<evidence type="ECO:0000259" key="1">
    <source>
        <dbReference type="Pfam" id="PF06114"/>
    </source>
</evidence>
<evidence type="ECO:0000313" key="3">
    <source>
        <dbReference type="Proteomes" id="UP000878956"/>
    </source>
</evidence>
<dbReference type="InterPro" id="IPR010359">
    <property type="entry name" value="IrrE_HExxH"/>
</dbReference>
<dbReference type="EMBL" id="DAEPXK010000046">
    <property type="protein sequence ID" value="HBH1543743.1"/>
    <property type="molecule type" value="Genomic_DNA"/>
</dbReference>
<sequence length="94" mass="10594">MSEILLKIAIHNGIVVKILSLNSKSKGLLKNNKIAISDKLNYQETNFTLAHELSHFILHKGNTLNNSLHKEYEKQANELAILLLKLDNTLFASL</sequence>
<dbReference type="Gene3D" id="1.10.10.2910">
    <property type="match status" value="1"/>
</dbReference>
<name>A0AAN5VNW9_CLODI</name>